<reference evidence="3" key="3">
    <citation type="submission" date="2024-01" db="EMBL/GenBank/DDBJ databases">
        <authorList>
            <person name="De La Cruz K.F."/>
            <person name="Townsend E.C."/>
            <person name="Salamzade R."/>
            <person name="Kalan L.R."/>
        </authorList>
    </citation>
    <scope>NUCLEOTIDE SEQUENCE</scope>
    <source>
        <strain evidence="3">LK2569</strain>
    </source>
</reference>
<dbReference type="GeneID" id="95320775"/>
<dbReference type="EMBL" id="JAYWMA010000011">
    <property type="protein sequence ID" value="MEX3529343.1"/>
    <property type="molecule type" value="Genomic_DNA"/>
</dbReference>
<keyword evidence="6" id="KW-1185">Reference proteome</keyword>
<comment type="caution">
    <text evidence="4">The sequence shown here is derived from an EMBL/GenBank/DDBJ whole genome shotgun (WGS) entry which is preliminary data.</text>
</comment>
<dbReference type="EMBL" id="JABAGA010000001">
    <property type="protein sequence ID" value="NMF08633.1"/>
    <property type="molecule type" value="Genomic_DNA"/>
</dbReference>
<evidence type="ECO:0000313" key="3">
    <source>
        <dbReference type="EMBL" id="MEX3529343.1"/>
    </source>
</evidence>
<evidence type="ECO:0000256" key="2">
    <source>
        <dbReference type="SAM" id="SignalP"/>
    </source>
</evidence>
<protein>
    <recommendedName>
        <fullName evidence="7">Secreted protein</fullName>
    </recommendedName>
</protein>
<evidence type="ECO:0000256" key="1">
    <source>
        <dbReference type="SAM" id="MobiDB-lite"/>
    </source>
</evidence>
<organism evidence="4 5">
    <name type="scientific">Corynebacterium xerosis</name>
    <dbReference type="NCBI Taxonomy" id="1725"/>
    <lineage>
        <taxon>Bacteria</taxon>
        <taxon>Bacillati</taxon>
        <taxon>Actinomycetota</taxon>
        <taxon>Actinomycetes</taxon>
        <taxon>Mycobacteriales</taxon>
        <taxon>Corynebacteriaceae</taxon>
        <taxon>Corynebacterium</taxon>
    </lineage>
</organism>
<dbReference type="OrthoDB" id="9986771at2"/>
<proteinExistence type="predicted"/>
<sequence length="72" mass="7217">MRNRLVGAFAATAIAAAALVACTPPNENPSDIKVTDQENPTHSFENGGSSSAATTSENADGTAGTNQEPAAQ</sequence>
<keyword evidence="2" id="KW-0732">Signal</keyword>
<dbReference type="RefSeq" id="WP_046650280.1">
    <property type="nucleotide sequence ID" value="NZ_JABAGA010000001.1"/>
</dbReference>
<dbReference type="PROSITE" id="PS51257">
    <property type="entry name" value="PROKAR_LIPOPROTEIN"/>
    <property type="match status" value="1"/>
</dbReference>
<evidence type="ECO:0000313" key="4">
    <source>
        <dbReference type="EMBL" id="NMF08633.1"/>
    </source>
</evidence>
<name>A0A0M2XKS8_9CORY</name>
<gene>
    <name evidence="4" type="ORF">HF852_03260</name>
    <name evidence="3" type="ORF">VVR64_09780</name>
</gene>
<evidence type="ECO:0000313" key="5">
    <source>
        <dbReference type="Proteomes" id="UP000589552"/>
    </source>
</evidence>
<feature type="compositionally biased region" description="Polar residues" evidence="1">
    <location>
        <begin position="37"/>
        <end position="72"/>
    </location>
</feature>
<feature type="chain" id="PRO_5038903512" description="Secreted protein" evidence="2">
    <location>
        <begin position="21"/>
        <end position="72"/>
    </location>
</feature>
<evidence type="ECO:0008006" key="7">
    <source>
        <dbReference type="Google" id="ProtNLM"/>
    </source>
</evidence>
<feature type="region of interest" description="Disordered" evidence="1">
    <location>
        <begin position="24"/>
        <end position="72"/>
    </location>
</feature>
<reference evidence="4 5" key="1">
    <citation type="submission" date="2020-04" db="EMBL/GenBank/DDBJ databases">
        <authorList>
            <person name="Hitch T.C.A."/>
            <person name="Wylensek D."/>
            <person name="Clavel T."/>
        </authorList>
    </citation>
    <scope>NUCLEOTIDE SEQUENCE [LARGE SCALE GENOMIC DNA]</scope>
    <source>
        <strain evidence="4 5">BL-383-APC-2I</strain>
    </source>
</reference>
<accession>A0A0M2XKS8</accession>
<dbReference type="AlphaFoldDB" id="A0A0M2XKS8"/>
<evidence type="ECO:0000313" key="6">
    <source>
        <dbReference type="Proteomes" id="UP001558353"/>
    </source>
</evidence>
<feature type="signal peptide" evidence="2">
    <location>
        <begin position="1"/>
        <end position="20"/>
    </location>
</feature>
<reference evidence="3 6" key="2">
    <citation type="journal article" date="2024" name="Fungal Genet. Biol.">
        <title>The porcine skin microbiome exhibits broad fungal antagonism.</title>
        <authorList>
            <person name="De La Cruz K.F."/>
            <person name="Townsend E.C."/>
            <person name="Alex Cheong J.Z."/>
            <person name="Salamzade R."/>
            <person name="Liu A."/>
            <person name="Sandstrom S."/>
            <person name="Davila E."/>
            <person name="Huang L."/>
            <person name="Xu K.H."/>
            <person name="Wu S.Y."/>
            <person name="Meudt J.J."/>
            <person name="Shanmuganayagam D."/>
            <person name="Gibson A.L.F."/>
            <person name="Kalan L.R."/>
        </authorList>
    </citation>
    <scope>NUCLEOTIDE SEQUENCE [LARGE SCALE GENOMIC DNA]</scope>
    <source>
        <strain evidence="3 6">LK2569</strain>
    </source>
</reference>
<dbReference type="Proteomes" id="UP001558353">
    <property type="component" value="Unassembled WGS sequence"/>
</dbReference>
<dbReference type="Proteomes" id="UP000589552">
    <property type="component" value="Unassembled WGS sequence"/>
</dbReference>